<evidence type="ECO:0000313" key="4">
    <source>
        <dbReference type="Proteomes" id="UP000317881"/>
    </source>
</evidence>
<reference evidence="3 4" key="1">
    <citation type="submission" date="2019-06" db="EMBL/GenBank/DDBJ databases">
        <title>Whole genome shotgun sequence of Streptomyces spinoverrucosus NBRC 14228.</title>
        <authorList>
            <person name="Hosoyama A."/>
            <person name="Uohara A."/>
            <person name="Ohji S."/>
            <person name="Ichikawa N."/>
        </authorList>
    </citation>
    <scope>NUCLEOTIDE SEQUENCE [LARGE SCALE GENOMIC DNA]</scope>
    <source>
        <strain evidence="3 4">NBRC 14228</strain>
    </source>
</reference>
<dbReference type="EMBL" id="BJND01000054">
    <property type="protein sequence ID" value="GEC08559.1"/>
    <property type="molecule type" value="Genomic_DNA"/>
</dbReference>
<organism evidence="3 4">
    <name type="scientific">Streptomyces spinoverrucosus</name>
    <dbReference type="NCBI Taxonomy" id="284043"/>
    <lineage>
        <taxon>Bacteria</taxon>
        <taxon>Bacillati</taxon>
        <taxon>Actinomycetota</taxon>
        <taxon>Actinomycetes</taxon>
        <taxon>Kitasatosporales</taxon>
        <taxon>Streptomycetaceae</taxon>
        <taxon>Streptomyces</taxon>
    </lineage>
</organism>
<comment type="caution">
    <text evidence="3">The sequence shown here is derived from an EMBL/GenBank/DDBJ whole genome shotgun (WGS) entry which is preliminary data.</text>
</comment>
<sequence length="200" mass="20007">MAVEPDSPQAHVRDDGPGFPAELLAVPHASGPERFRAGSPSDGTGLGLTIAVGQAGLIGARLSLRNRPQGGAEMVLCLSAGEPGSGRTLDVPHGVAPAAFPARRVSRGSDRCSTDSSSASFAEGVGELFPVRPAPGRPGSVRSGSGAVQVRVSLSDRSGCAAALSLPDHAGLPRPGGDLDPVAGVDLLLDVGQVRLDGGQ</sequence>
<protein>
    <recommendedName>
        <fullName evidence="2">Histidine kinase/HSP90-like ATPase domain-containing protein</fullName>
    </recommendedName>
</protein>
<name>A0A4Y3VSA7_9ACTN</name>
<dbReference type="InterPro" id="IPR036890">
    <property type="entry name" value="HATPase_C_sf"/>
</dbReference>
<proteinExistence type="predicted"/>
<gene>
    <name evidence="3" type="ORF">SSP24_62140</name>
</gene>
<feature type="region of interest" description="Disordered" evidence="1">
    <location>
        <begin position="1"/>
        <end position="24"/>
    </location>
</feature>
<evidence type="ECO:0000256" key="1">
    <source>
        <dbReference type="SAM" id="MobiDB-lite"/>
    </source>
</evidence>
<dbReference type="Proteomes" id="UP000317881">
    <property type="component" value="Unassembled WGS sequence"/>
</dbReference>
<keyword evidence="4" id="KW-1185">Reference proteome</keyword>
<dbReference type="Pfam" id="PF02518">
    <property type="entry name" value="HATPase_c"/>
    <property type="match status" value="1"/>
</dbReference>
<dbReference type="Gene3D" id="3.30.565.10">
    <property type="entry name" value="Histidine kinase-like ATPase, C-terminal domain"/>
    <property type="match status" value="1"/>
</dbReference>
<accession>A0A4Y3VSA7</accession>
<dbReference type="AlphaFoldDB" id="A0A4Y3VSA7"/>
<dbReference type="InterPro" id="IPR003594">
    <property type="entry name" value="HATPase_dom"/>
</dbReference>
<dbReference type="SUPFAM" id="SSF55874">
    <property type="entry name" value="ATPase domain of HSP90 chaperone/DNA topoisomerase II/histidine kinase"/>
    <property type="match status" value="1"/>
</dbReference>
<evidence type="ECO:0000313" key="3">
    <source>
        <dbReference type="EMBL" id="GEC08559.1"/>
    </source>
</evidence>
<evidence type="ECO:0000259" key="2">
    <source>
        <dbReference type="Pfam" id="PF02518"/>
    </source>
</evidence>
<feature type="domain" description="Histidine kinase/HSP90-like ATPase" evidence="2">
    <location>
        <begin position="11"/>
        <end position="79"/>
    </location>
</feature>